<organism evidence="1">
    <name type="scientific">marine metagenome</name>
    <dbReference type="NCBI Taxonomy" id="408172"/>
    <lineage>
        <taxon>unclassified sequences</taxon>
        <taxon>metagenomes</taxon>
        <taxon>ecological metagenomes</taxon>
    </lineage>
</organism>
<dbReference type="EMBL" id="UINC01057464">
    <property type="protein sequence ID" value="SVB78642.1"/>
    <property type="molecule type" value="Genomic_DNA"/>
</dbReference>
<protein>
    <submittedName>
        <fullName evidence="1">Uncharacterized protein</fullName>
    </submittedName>
</protein>
<reference evidence="1" key="1">
    <citation type="submission" date="2018-05" db="EMBL/GenBank/DDBJ databases">
        <authorList>
            <person name="Lanie J.A."/>
            <person name="Ng W.-L."/>
            <person name="Kazmierczak K.M."/>
            <person name="Andrzejewski T.M."/>
            <person name="Davidsen T.M."/>
            <person name="Wayne K.J."/>
            <person name="Tettelin H."/>
            <person name="Glass J.I."/>
            <person name="Rusch D."/>
            <person name="Podicherti R."/>
            <person name="Tsui H.-C.T."/>
            <person name="Winkler M.E."/>
        </authorList>
    </citation>
    <scope>NUCLEOTIDE SEQUENCE</scope>
</reference>
<evidence type="ECO:0000313" key="1">
    <source>
        <dbReference type="EMBL" id="SVB78642.1"/>
    </source>
</evidence>
<name>A0A382GUT2_9ZZZZ</name>
<feature type="non-terminal residue" evidence="1">
    <location>
        <position position="66"/>
    </location>
</feature>
<sequence length="66" mass="7683">MIFNHDLSRYRYQLAQQFNPPEGDRYYTPLDTPEPQFPSITGVLGADPNSRSKLQAWRLRIGEEEA</sequence>
<proteinExistence type="predicted"/>
<dbReference type="AlphaFoldDB" id="A0A382GUT2"/>
<gene>
    <name evidence="1" type="ORF">METZ01_LOCUS231496</name>
</gene>
<accession>A0A382GUT2</accession>